<dbReference type="PANTHER" id="PTHR30160">
    <property type="entry name" value="TETRAACYLDISACCHARIDE 4'-KINASE-RELATED"/>
    <property type="match status" value="1"/>
</dbReference>
<dbReference type="SUPFAM" id="SSF53756">
    <property type="entry name" value="UDP-Glycosyltransferase/glycogen phosphorylase"/>
    <property type="match status" value="1"/>
</dbReference>
<dbReference type="OrthoDB" id="9797795at2"/>
<dbReference type="EMBL" id="CP032157">
    <property type="protein sequence ID" value="AXY77113.1"/>
    <property type="molecule type" value="Genomic_DNA"/>
</dbReference>
<keyword evidence="4" id="KW-1185">Reference proteome</keyword>
<name>A0A3B7MUP7_9BACT</name>
<dbReference type="Pfam" id="PF01075">
    <property type="entry name" value="Glyco_transf_9"/>
    <property type="match status" value="1"/>
</dbReference>
<keyword evidence="2 3" id="KW-0808">Transferase</keyword>
<dbReference type="InterPro" id="IPR051199">
    <property type="entry name" value="LPS_LOS_Heptosyltrfase"/>
</dbReference>
<dbReference type="InterPro" id="IPR002201">
    <property type="entry name" value="Glyco_trans_9"/>
</dbReference>
<evidence type="ECO:0000256" key="1">
    <source>
        <dbReference type="ARBA" id="ARBA00022676"/>
    </source>
</evidence>
<evidence type="ECO:0000313" key="4">
    <source>
        <dbReference type="Proteomes" id="UP000263900"/>
    </source>
</evidence>
<accession>A0A3B7MUP7</accession>
<evidence type="ECO:0000313" key="3">
    <source>
        <dbReference type="EMBL" id="AXY77113.1"/>
    </source>
</evidence>
<dbReference type="Proteomes" id="UP000263900">
    <property type="component" value="Chromosome"/>
</dbReference>
<dbReference type="GO" id="GO:0005829">
    <property type="term" value="C:cytosol"/>
    <property type="evidence" value="ECO:0007669"/>
    <property type="project" value="TreeGrafter"/>
</dbReference>
<reference evidence="3 4" key="1">
    <citation type="submission" date="2018-09" db="EMBL/GenBank/DDBJ databases">
        <title>Genome sequencing of strain 6GH32-13.</title>
        <authorList>
            <person name="Weon H.-Y."/>
            <person name="Heo J."/>
            <person name="Kwon S.-W."/>
        </authorList>
    </citation>
    <scope>NUCLEOTIDE SEQUENCE [LARGE SCALE GENOMIC DNA]</scope>
    <source>
        <strain evidence="3 4">5GH32-13</strain>
    </source>
</reference>
<sequence>MRVGSQKKSWNAAIKLWIVMADYRVSNFVLDLLQKSLFTKKKTPVRILIFRTGSLGDNLCAIPSIVAIRRKFPEAQLDILANAGSTNLVTFNKLLHPAYYESIIDYFGYSKKALFSLLLEKKYDMVIYLPQTGISLVRLLRDMFFFRFIARTGFGWEKSTINYFKRTQEKHIVFDNEITRLNKLLARHGIAVADHEFLLNVQSQDQQLVDEYFDQQGISDKKKNIAVVVGAKRPQNRWPIHYFKEVISHFNKTYNIILIGGPEDKELTMAFRGMQHVFDCCGHFTPVQSAMALKKCHITISNDTGPMHLSYAVGTPTIALFSSRDFPGKWFPPAQDNIRTFRTPDVSCSICLSETCKNNICMQAILPAQVIEQTEQVLQLNAATQQVRLS</sequence>
<dbReference type="RefSeq" id="WP_119052989.1">
    <property type="nucleotide sequence ID" value="NZ_CP032157.1"/>
</dbReference>
<organism evidence="3 4">
    <name type="scientific">Paraflavitalea soli</name>
    <dbReference type="NCBI Taxonomy" id="2315862"/>
    <lineage>
        <taxon>Bacteria</taxon>
        <taxon>Pseudomonadati</taxon>
        <taxon>Bacteroidota</taxon>
        <taxon>Chitinophagia</taxon>
        <taxon>Chitinophagales</taxon>
        <taxon>Chitinophagaceae</taxon>
        <taxon>Paraflavitalea</taxon>
    </lineage>
</organism>
<dbReference type="PANTHER" id="PTHR30160:SF1">
    <property type="entry name" value="LIPOPOLYSACCHARIDE 1,2-N-ACETYLGLUCOSAMINETRANSFERASE-RELATED"/>
    <property type="match status" value="1"/>
</dbReference>
<dbReference type="GO" id="GO:0008713">
    <property type="term" value="F:ADP-heptose-lipopolysaccharide heptosyltransferase activity"/>
    <property type="evidence" value="ECO:0007669"/>
    <property type="project" value="TreeGrafter"/>
</dbReference>
<gene>
    <name evidence="3" type="ORF">D3H65_25415</name>
</gene>
<dbReference type="KEGG" id="pseg:D3H65_25415"/>
<keyword evidence="1" id="KW-0328">Glycosyltransferase</keyword>
<proteinExistence type="predicted"/>
<dbReference type="AlphaFoldDB" id="A0A3B7MUP7"/>
<dbReference type="CDD" id="cd03789">
    <property type="entry name" value="GT9_LPS_heptosyltransferase"/>
    <property type="match status" value="1"/>
</dbReference>
<protein>
    <submittedName>
        <fullName evidence="3">Lipopolysaccharide heptosyltransferase family protein</fullName>
    </submittedName>
</protein>
<dbReference type="GO" id="GO:0009244">
    <property type="term" value="P:lipopolysaccharide core region biosynthetic process"/>
    <property type="evidence" value="ECO:0007669"/>
    <property type="project" value="TreeGrafter"/>
</dbReference>
<evidence type="ECO:0000256" key="2">
    <source>
        <dbReference type="ARBA" id="ARBA00022679"/>
    </source>
</evidence>
<dbReference type="Gene3D" id="3.40.50.2000">
    <property type="entry name" value="Glycogen Phosphorylase B"/>
    <property type="match status" value="2"/>
</dbReference>